<gene>
    <name evidence="1" type="ORF">GCM10010411_48560</name>
</gene>
<name>A0ABP6CDI1_9ACTN</name>
<dbReference type="EMBL" id="BAAATD010000006">
    <property type="protein sequence ID" value="GAA2608623.1"/>
    <property type="molecule type" value="Genomic_DNA"/>
</dbReference>
<reference evidence="2" key="1">
    <citation type="journal article" date="2019" name="Int. J. Syst. Evol. Microbiol.">
        <title>The Global Catalogue of Microorganisms (GCM) 10K type strain sequencing project: providing services to taxonomists for standard genome sequencing and annotation.</title>
        <authorList>
            <consortium name="The Broad Institute Genomics Platform"/>
            <consortium name="The Broad Institute Genome Sequencing Center for Infectious Disease"/>
            <person name="Wu L."/>
            <person name="Ma J."/>
        </authorList>
    </citation>
    <scope>NUCLEOTIDE SEQUENCE [LARGE SCALE GENOMIC DNA]</scope>
    <source>
        <strain evidence="2">JCM 6833</strain>
    </source>
</reference>
<evidence type="ECO:0000313" key="2">
    <source>
        <dbReference type="Proteomes" id="UP001501509"/>
    </source>
</evidence>
<comment type="caution">
    <text evidence="1">The sequence shown here is derived from an EMBL/GenBank/DDBJ whole genome shotgun (WGS) entry which is preliminary data.</text>
</comment>
<organism evidence="1 2">
    <name type="scientific">Actinomadura fulvescens</name>
    <dbReference type="NCBI Taxonomy" id="46160"/>
    <lineage>
        <taxon>Bacteria</taxon>
        <taxon>Bacillati</taxon>
        <taxon>Actinomycetota</taxon>
        <taxon>Actinomycetes</taxon>
        <taxon>Streptosporangiales</taxon>
        <taxon>Thermomonosporaceae</taxon>
        <taxon>Actinomadura</taxon>
    </lineage>
</organism>
<sequence length="68" mass="7599">MRLRADFPGHRIFRSVRWDGLLGSWCATLHDPAAGVDPTVIEDDAAALRTALVEQRVRAEARLRSAAW</sequence>
<accession>A0ABP6CDI1</accession>
<dbReference type="RefSeq" id="WP_344544338.1">
    <property type="nucleotide sequence ID" value="NZ_BAAATD010000006.1"/>
</dbReference>
<dbReference type="Proteomes" id="UP001501509">
    <property type="component" value="Unassembled WGS sequence"/>
</dbReference>
<keyword evidence="2" id="KW-1185">Reference proteome</keyword>
<evidence type="ECO:0000313" key="1">
    <source>
        <dbReference type="EMBL" id="GAA2608623.1"/>
    </source>
</evidence>
<protein>
    <submittedName>
        <fullName evidence="1">Uncharacterized protein</fullName>
    </submittedName>
</protein>
<proteinExistence type="predicted"/>